<reference evidence="1" key="1">
    <citation type="submission" date="2021-06" db="EMBL/GenBank/DDBJ databases">
        <title>Parelaphostrongylus tenuis whole genome reference sequence.</title>
        <authorList>
            <person name="Garwood T.J."/>
            <person name="Larsen P.A."/>
            <person name="Fountain-Jones N.M."/>
            <person name="Garbe J.R."/>
            <person name="Macchietto M.G."/>
            <person name="Kania S.A."/>
            <person name="Gerhold R.W."/>
            <person name="Richards J.E."/>
            <person name="Wolf T.M."/>
        </authorList>
    </citation>
    <scope>NUCLEOTIDE SEQUENCE</scope>
    <source>
        <strain evidence="1">MNPRO001-30</strain>
        <tissue evidence="1">Meninges</tissue>
    </source>
</reference>
<evidence type="ECO:0000313" key="1">
    <source>
        <dbReference type="EMBL" id="KAJ1361059.1"/>
    </source>
</evidence>
<protein>
    <submittedName>
        <fullName evidence="1">Uncharacterized protein</fullName>
    </submittedName>
</protein>
<proteinExistence type="predicted"/>
<organism evidence="1 2">
    <name type="scientific">Parelaphostrongylus tenuis</name>
    <name type="common">Meningeal worm</name>
    <dbReference type="NCBI Taxonomy" id="148309"/>
    <lineage>
        <taxon>Eukaryota</taxon>
        <taxon>Metazoa</taxon>
        <taxon>Ecdysozoa</taxon>
        <taxon>Nematoda</taxon>
        <taxon>Chromadorea</taxon>
        <taxon>Rhabditida</taxon>
        <taxon>Rhabditina</taxon>
        <taxon>Rhabditomorpha</taxon>
        <taxon>Strongyloidea</taxon>
        <taxon>Metastrongylidae</taxon>
        <taxon>Parelaphostrongylus</taxon>
    </lineage>
</organism>
<dbReference type="AlphaFoldDB" id="A0AAD5QTI6"/>
<gene>
    <name evidence="1" type="ORF">KIN20_020228</name>
</gene>
<feature type="non-terminal residue" evidence="1">
    <location>
        <position position="66"/>
    </location>
</feature>
<dbReference type="EMBL" id="JAHQIW010004101">
    <property type="protein sequence ID" value="KAJ1361059.1"/>
    <property type="molecule type" value="Genomic_DNA"/>
</dbReference>
<name>A0AAD5QTI6_PARTN</name>
<comment type="caution">
    <text evidence="1">The sequence shown here is derived from an EMBL/GenBank/DDBJ whole genome shotgun (WGS) entry which is preliminary data.</text>
</comment>
<sequence>MRTFSEDGASDSAVTAAFMDWRRCTLTQLDKIRNRPDKATAPSVVISLGIGAEVVAEEKLKKVLPS</sequence>
<keyword evidence="2" id="KW-1185">Reference proteome</keyword>
<evidence type="ECO:0000313" key="2">
    <source>
        <dbReference type="Proteomes" id="UP001196413"/>
    </source>
</evidence>
<dbReference type="Proteomes" id="UP001196413">
    <property type="component" value="Unassembled WGS sequence"/>
</dbReference>
<accession>A0AAD5QTI6</accession>